<dbReference type="PIRSF" id="PIRSF007313">
    <property type="entry name" value="PhnI"/>
    <property type="match status" value="1"/>
</dbReference>
<name>A0A6G4ABW6_9ACTN</name>
<dbReference type="AlphaFoldDB" id="A0A6G4ABW6"/>
<dbReference type="GO" id="GO:0016829">
    <property type="term" value="F:lyase activity"/>
    <property type="evidence" value="ECO:0007669"/>
    <property type="project" value="UniProtKB-KW"/>
</dbReference>
<keyword evidence="2" id="KW-0456">Lyase</keyword>
<sequence length="360" mass="38770">MGYSGVRGGQEAIAAAERLARRDRLGGASRWLELEQITGRLGLAVDRVMGEAGLWAPELAARAIRQSRGDLLEAAQLLRAHRSTLPRLAYGSPVPAVALRPVRRIAPAYRNPPGGQVLGATDDYTPRILDLTDEDTARTTAPPPRRPATAGAPATTAPDPGVPPVGLPPAGLLADRRDPTDPGPFDITRAPARPGVPRSARLTAMARAETGSLTHLWYLVAQTPHNAQPEIPLELRRGHLPLRVQHPFTGSPVTVAGVRVSEARTVRPDARPHPDGSRFDIGYGLCLGDNEAKALAMAGLDLLVHRDKATNRLEQRVLTALDGPELAGYLEHLKLPHYVDFRSIVDRLRALQAPNPEESL</sequence>
<gene>
    <name evidence="2" type="ORF">G4H13_10380</name>
</gene>
<accession>A0A6G4ABW6</accession>
<proteinExistence type="predicted"/>
<protein>
    <submittedName>
        <fullName evidence="2">Carbon-phosphorus lyase complex subunit PhnI</fullName>
    </submittedName>
</protein>
<dbReference type="EMBL" id="JAAIKT010000009">
    <property type="protein sequence ID" value="NEW70805.1"/>
    <property type="molecule type" value="Genomic_DNA"/>
</dbReference>
<keyword evidence="3" id="KW-1185">Reference proteome</keyword>
<dbReference type="Proteomes" id="UP000476310">
    <property type="component" value="Unassembled WGS sequence"/>
</dbReference>
<organism evidence="2 3">
    <name type="scientific">Streptomyces rhizosphaericus</name>
    <dbReference type="NCBI Taxonomy" id="114699"/>
    <lineage>
        <taxon>Bacteria</taxon>
        <taxon>Bacillati</taxon>
        <taxon>Actinomycetota</taxon>
        <taxon>Actinomycetes</taxon>
        <taxon>Kitasatosporales</taxon>
        <taxon>Streptomycetaceae</taxon>
        <taxon>Streptomyces</taxon>
        <taxon>Streptomyces violaceusniger group</taxon>
    </lineage>
</organism>
<evidence type="ECO:0000256" key="1">
    <source>
        <dbReference type="SAM" id="MobiDB-lite"/>
    </source>
</evidence>
<evidence type="ECO:0000313" key="3">
    <source>
        <dbReference type="Proteomes" id="UP000476310"/>
    </source>
</evidence>
<dbReference type="InterPro" id="IPR008773">
    <property type="entry name" value="PhnI"/>
</dbReference>
<evidence type="ECO:0000313" key="2">
    <source>
        <dbReference type="EMBL" id="NEW70805.1"/>
    </source>
</evidence>
<comment type="caution">
    <text evidence="2">The sequence shown here is derived from an EMBL/GenBank/DDBJ whole genome shotgun (WGS) entry which is preliminary data.</text>
</comment>
<feature type="compositionally biased region" description="Low complexity" evidence="1">
    <location>
        <begin position="147"/>
        <end position="159"/>
    </location>
</feature>
<reference evidence="2" key="1">
    <citation type="submission" date="2020-02" db="EMBL/GenBank/DDBJ databases">
        <title>A new Streptomyces sp. for controlling soil-borne diseases.</title>
        <authorList>
            <person name="Li X."/>
            <person name="Tian Y."/>
            <person name="Gao K."/>
        </authorList>
    </citation>
    <scope>NUCLEOTIDE SEQUENCE [LARGE SCALE GENOMIC DNA]</scope>
    <source>
        <strain evidence="2">0250</strain>
    </source>
</reference>
<dbReference type="RefSeq" id="WP_164425999.1">
    <property type="nucleotide sequence ID" value="NZ_JAAIKT010000009.1"/>
</dbReference>
<dbReference type="Pfam" id="PF05861">
    <property type="entry name" value="PhnI"/>
    <property type="match status" value="1"/>
</dbReference>
<feature type="region of interest" description="Disordered" evidence="1">
    <location>
        <begin position="134"/>
        <end position="197"/>
    </location>
</feature>
<dbReference type="GO" id="GO:0019634">
    <property type="term" value="P:organic phosphonate metabolic process"/>
    <property type="evidence" value="ECO:0007669"/>
    <property type="project" value="InterPro"/>
</dbReference>